<dbReference type="GO" id="GO:0046872">
    <property type="term" value="F:metal ion binding"/>
    <property type="evidence" value="ECO:0007669"/>
    <property type="project" value="UniProtKB-KW"/>
</dbReference>
<keyword evidence="4 7" id="KW-0408">Iron</keyword>
<evidence type="ECO:0000256" key="1">
    <source>
        <dbReference type="ARBA" id="ARBA00010643"/>
    </source>
</evidence>
<dbReference type="PANTHER" id="PTHR43342:SF2">
    <property type="entry name" value="POTENTIAL NAD-REDUCING HYDROGENASE SUBUNIT"/>
    <property type="match status" value="1"/>
</dbReference>
<keyword evidence="3 7" id="KW-0479">Metal-binding</keyword>
<feature type="binding site" evidence="7">
    <location>
        <position position="135"/>
    </location>
    <ligand>
        <name>[2Fe-2S] cluster</name>
        <dbReference type="ChEBI" id="CHEBI:190135"/>
    </ligand>
</feature>
<evidence type="ECO:0000313" key="8">
    <source>
        <dbReference type="EMBL" id="SKA22939.1"/>
    </source>
</evidence>
<reference evidence="9" key="1">
    <citation type="submission" date="2017-02" db="EMBL/GenBank/DDBJ databases">
        <authorList>
            <person name="Varghese N."/>
            <person name="Submissions S."/>
        </authorList>
    </citation>
    <scope>NUCLEOTIDE SEQUENCE [LARGE SCALE GENOMIC DNA]</scope>
    <source>
        <strain evidence="9">DSM 16521</strain>
    </source>
</reference>
<dbReference type="Proteomes" id="UP000189933">
    <property type="component" value="Unassembled WGS sequence"/>
</dbReference>
<evidence type="ECO:0000256" key="4">
    <source>
        <dbReference type="ARBA" id="ARBA00023004"/>
    </source>
</evidence>
<dbReference type="PIRSF" id="PIRSF000216">
    <property type="entry name" value="NADH_DH_24kDa"/>
    <property type="match status" value="1"/>
</dbReference>
<dbReference type="EMBL" id="FUXM01000042">
    <property type="protein sequence ID" value="SKA22939.1"/>
    <property type="molecule type" value="Genomic_DNA"/>
</dbReference>
<dbReference type="NCBIfam" id="TIGR01958">
    <property type="entry name" value="nuoE_fam"/>
    <property type="match status" value="1"/>
</dbReference>
<accession>A0A1T4S3R9</accession>
<comment type="cofactor">
    <cofactor evidence="6">
        <name>[2Fe-2S] cluster</name>
        <dbReference type="ChEBI" id="CHEBI:190135"/>
    </cofactor>
</comment>
<dbReference type="OrthoDB" id="9807941at2"/>
<evidence type="ECO:0000256" key="3">
    <source>
        <dbReference type="ARBA" id="ARBA00022723"/>
    </source>
</evidence>
<dbReference type="Gene3D" id="1.10.10.1590">
    <property type="entry name" value="NADH-quinone oxidoreductase subunit E"/>
    <property type="match status" value="1"/>
</dbReference>
<keyword evidence="9" id="KW-1185">Reference proteome</keyword>
<evidence type="ECO:0000256" key="5">
    <source>
        <dbReference type="ARBA" id="ARBA00023014"/>
    </source>
</evidence>
<dbReference type="InterPro" id="IPR041921">
    <property type="entry name" value="NuoE_N"/>
</dbReference>
<feature type="binding site" evidence="7">
    <location>
        <position position="90"/>
    </location>
    <ligand>
        <name>[2Fe-2S] cluster</name>
        <dbReference type="ChEBI" id="CHEBI:190135"/>
    </ligand>
</feature>
<dbReference type="PANTHER" id="PTHR43342">
    <property type="entry name" value="NADH-QUINONE OXIDOREDUCTASE, E SUBUNIT"/>
    <property type="match status" value="1"/>
</dbReference>
<comment type="similarity">
    <text evidence="1">Belongs to the complex I 24 kDa subunit family.</text>
</comment>
<dbReference type="Gene3D" id="3.40.30.10">
    <property type="entry name" value="Glutaredoxin"/>
    <property type="match status" value="1"/>
</dbReference>
<evidence type="ECO:0000256" key="2">
    <source>
        <dbReference type="ARBA" id="ARBA00022714"/>
    </source>
</evidence>
<dbReference type="Pfam" id="PF01257">
    <property type="entry name" value="2Fe-2S_thioredx"/>
    <property type="match status" value="1"/>
</dbReference>
<feature type="binding site" evidence="7">
    <location>
        <position position="95"/>
    </location>
    <ligand>
        <name>[2Fe-2S] cluster</name>
        <dbReference type="ChEBI" id="CHEBI:190135"/>
    </ligand>
</feature>
<evidence type="ECO:0000256" key="7">
    <source>
        <dbReference type="PIRSR" id="PIRSR000216-1"/>
    </source>
</evidence>
<evidence type="ECO:0000313" key="9">
    <source>
        <dbReference type="Proteomes" id="UP000189933"/>
    </source>
</evidence>
<dbReference type="AlphaFoldDB" id="A0A1T4S3R9"/>
<feature type="binding site" evidence="7">
    <location>
        <position position="131"/>
    </location>
    <ligand>
        <name>[2Fe-2S] cluster</name>
        <dbReference type="ChEBI" id="CHEBI:190135"/>
    </ligand>
</feature>
<dbReference type="FunFam" id="1.10.10.1590:FF:000001">
    <property type="entry name" value="NADH-quinone oxidoreductase subunit E"/>
    <property type="match status" value="1"/>
</dbReference>
<comment type="cofactor">
    <cofactor evidence="7">
        <name>[2Fe-2S] cluster</name>
        <dbReference type="ChEBI" id="CHEBI:190135"/>
    </cofactor>
    <text evidence="7">Binds 1 [2Fe-2S] cluster.</text>
</comment>
<gene>
    <name evidence="8" type="ORF">SAMN02745885_02420</name>
</gene>
<dbReference type="InterPro" id="IPR036249">
    <property type="entry name" value="Thioredoxin-like_sf"/>
</dbReference>
<dbReference type="GO" id="GO:0016491">
    <property type="term" value="F:oxidoreductase activity"/>
    <property type="evidence" value="ECO:0007669"/>
    <property type="project" value="InterPro"/>
</dbReference>
<dbReference type="InterPro" id="IPR042128">
    <property type="entry name" value="NuoE_dom"/>
</dbReference>
<dbReference type="NCBIfam" id="NF005722">
    <property type="entry name" value="PRK07539.1-2"/>
    <property type="match status" value="1"/>
</dbReference>
<dbReference type="FunFam" id="3.40.30.10:FF:000015">
    <property type="entry name" value="NADH-quinone oxidoreductase subunit E"/>
    <property type="match status" value="1"/>
</dbReference>
<dbReference type="RefSeq" id="WP_078666409.1">
    <property type="nucleotide sequence ID" value="NZ_FUXM01000042.1"/>
</dbReference>
<dbReference type="InterPro" id="IPR028431">
    <property type="entry name" value="NADP_DH_HndA-like"/>
</dbReference>
<dbReference type="InterPro" id="IPR002023">
    <property type="entry name" value="NuoE-like"/>
</dbReference>
<name>A0A1T4S3R9_9FIRM</name>
<evidence type="ECO:0000256" key="6">
    <source>
        <dbReference type="ARBA" id="ARBA00034078"/>
    </source>
</evidence>
<dbReference type="GO" id="GO:0051537">
    <property type="term" value="F:2 iron, 2 sulfur cluster binding"/>
    <property type="evidence" value="ECO:0007669"/>
    <property type="project" value="UniProtKB-KW"/>
</dbReference>
<keyword evidence="2 7" id="KW-0001">2Fe-2S</keyword>
<dbReference type="SUPFAM" id="SSF52833">
    <property type="entry name" value="Thioredoxin-like"/>
    <property type="match status" value="1"/>
</dbReference>
<protein>
    <submittedName>
        <fullName evidence="8">NAD(P)-dependent iron-only hydrogenase diaphorase component iron-sulfur protein</fullName>
    </submittedName>
</protein>
<proteinExistence type="inferred from homology"/>
<organism evidence="8 9">
    <name type="scientific">Carboxydocella sporoproducens DSM 16521</name>
    <dbReference type="NCBI Taxonomy" id="1121270"/>
    <lineage>
        <taxon>Bacteria</taxon>
        <taxon>Bacillati</taxon>
        <taxon>Bacillota</taxon>
        <taxon>Clostridia</taxon>
        <taxon>Eubacteriales</taxon>
        <taxon>Clostridiales Family XVI. Incertae Sedis</taxon>
        <taxon>Carboxydocella</taxon>
    </lineage>
</organism>
<sequence length="176" mass="19068">MTECTCKCGSKSADPRFKELDAIIAKHREEAGALIPVLHAAQQLFGYLPREVMEYIARELNVPASEVYGVVTFYSYFSTQPIGKYKIGVCLGTACYVKGSGLLLEDLKKQLGIDVGQTTPDGLFTLEATRCIGACGLAPVIAINDQVYGRLTSKDLAAILEEYRQREGQVSPAIAG</sequence>
<dbReference type="CDD" id="cd03064">
    <property type="entry name" value="TRX_Fd_NuoE"/>
    <property type="match status" value="1"/>
</dbReference>
<keyword evidence="5 7" id="KW-0411">Iron-sulfur</keyword>